<dbReference type="SMART" id="SM00249">
    <property type="entry name" value="PHD"/>
    <property type="match status" value="1"/>
</dbReference>
<feature type="region of interest" description="Disordered" evidence="10">
    <location>
        <begin position="691"/>
        <end position="710"/>
    </location>
</feature>
<feature type="compositionally biased region" description="Low complexity" evidence="10">
    <location>
        <begin position="409"/>
        <end position="449"/>
    </location>
</feature>
<comment type="similarity">
    <text evidence="2">Belongs to the ING family.</text>
</comment>
<name>A0A6A6V0P0_9PLEO</name>
<keyword evidence="14" id="KW-1185">Reference proteome</keyword>
<feature type="site" description="Histone H3K4me3 binding" evidence="8">
    <location>
        <position position="650"/>
    </location>
</feature>
<evidence type="ECO:0000256" key="7">
    <source>
        <dbReference type="ARBA" id="ARBA00023242"/>
    </source>
</evidence>
<evidence type="ECO:0000313" key="14">
    <source>
        <dbReference type="Proteomes" id="UP000799440"/>
    </source>
</evidence>
<dbReference type="GO" id="GO:0033698">
    <property type="term" value="C:Rpd3L complex"/>
    <property type="evidence" value="ECO:0007669"/>
    <property type="project" value="TreeGrafter"/>
</dbReference>
<feature type="compositionally biased region" description="Basic and acidic residues" evidence="10">
    <location>
        <begin position="236"/>
        <end position="252"/>
    </location>
</feature>
<dbReference type="GO" id="GO:0008270">
    <property type="term" value="F:zinc ion binding"/>
    <property type="evidence" value="ECO:0007669"/>
    <property type="project" value="UniProtKB-KW"/>
</dbReference>
<evidence type="ECO:0000313" key="13">
    <source>
        <dbReference type="EMBL" id="KAF2744098.1"/>
    </source>
</evidence>
<feature type="compositionally biased region" description="Basic and acidic residues" evidence="10">
    <location>
        <begin position="291"/>
        <end position="302"/>
    </location>
</feature>
<keyword evidence="5 9" id="KW-0862">Zinc</keyword>
<sequence>MPPAGSSRGAGASTAPDRRQSARQGRTSVTRPTNYYARPYAGRAVLDETPPASASMPGFVPALTHFSQAVDAFPKELIKHFSLFREVEAKMHEPERDLEPLLASIAQLHVPSIGERRAAAQVKTSGIQSAAGSVNGATYDAARQQQLPAELYPDDFDSLSSEEQEDLKKRRLFYRLRMVILSMLPALEEKLVVLASAKTTKDKGLARMNHSYSQLDNEINAEARYGSLTHWAYAPDKEEKKKGGTERSRREVASANNLAAAAQHVHDTDSIAAKSEARREAMLANKRNRNQHVDSDFDDKPVKKTQKRKAIAPADNASSAIGLGISGGAAAPQSKRKKVDKANAAPPTALPMERSLSGAVQNANAGRAASSPRATPAAENASKRKPRAAPAPTQRKRVLPTNSPPPASSPLASTFAISKATGTSSERPSSSRARNNSTSNSVASAAQEPPSAPRPPSSHSVAQVPNNAITELEQAAGLVRDANSPRGASTPQEVPDNAPGLGSSSLKREEQDAPETEAMDIDPPAPAQPAASRGGRASKTATPVVGTFPETVPMARSRSTRNNGNSQTSSENNSTSGASKRGGHKKSVPSTTAATLPPPSTKQSKEAVKSGPPSSKASSAAPEPEWSEGGEEGEEEPRYCYCNEVSYGNMIACDNDDCPREWFHLACVSLDKVPNSRTKWYCGDACREAATRGNAGKGKGGGGRPTSSRQ</sequence>
<dbReference type="Proteomes" id="UP000799440">
    <property type="component" value="Unassembled WGS sequence"/>
</dbReference>
<dbReference type="SMART" id="SM01408">
    <property type="entry name" value="ING"/>
    <property type="match status" value="1"/>
</dbReference>
<evidence type="ECO:0000256" key="2">
    <source>
        <dbReference type="ARBA" id="ARBA00010210"/>
    </source>
</evidence>
<feature type="compositionally biased region" description="Low complexity" evidence="10">
    <location>
        <begin position="609"/>
        <end position="624"/>
    </location>
</feature>
<dbReference type="AlphaFoldDB" id="A0A6A6V0P0"/>
<feature type="compositionally biased region" description="Acidic residues" evidence="10">
    <location>
        <begin position="625"/>
        <end position="635"/>
    </location>
</feature>
<organism evidence="13 14">
    <name type="scientific">Sporormia fimetaria CBS 119925</name>
    <dbReference type="NCBI Taxonomy" id="1340428"/>
    <lineage>
        <taxon>Eukaryota</taxon>
        <taxon>Fungi</taxon>
        <taxon>Dikarya</taxon>
        <taxon>Ascomycota</taxon>
        <taxon>Pezizomycotina</taxon>
        <taxon>Dothideomycetes</taxon>
        <taxon>Pleosporomycetidae</taxon>
        <taxon>Pleosporales</taxon>
        <taxon>Sporormiaceae</taxon>
        <taxon>Sporormia</taxon>
    </lineage>
</organism>
<dbReference type="InterPro" id="IPR001965">
    <property type="entry name" value="Znf_PHD"/>
</dbReference>
<evidence type="ECO:0000256" key="9">
    <source>
        <dbReference type="PIRSR" id="PIRSR628651-51"/>
    </source>
</evidence>
<feature type="region of interest" description="Disordered" evidence="10">
    <location>
        <begin position="1"/>
        <end position="35"/>
    </location>
</feature>
<evidence type="ECO:0000256" key="4">
    <source>
        <dbReference type="ARBA" id="ARBA00022771"/>
    </source>
</evidence>
<feature type="binding site" evidence="9">
    <location>
        <position position="658"/>
    </location>
    <ligand>
        <name>Zn(2+)</name>
        <dbReference type="ChEBI" id="CHEBI:29105"/>
        <label>2</label>
    </ligand>
</feature>
<feature type="site" description="Histone H3K4me3 binding" evidence="8">
    <location>
        <position position="662"/>
    </location>
</feature>
<dbReference type="PANTHER" id="PTHR10333">
    <property type="entry name" value="INHIBITOR OF GROWTH PROTEIN"/>
    <property type="match status" value="1"/>
</dbReference>
<feature type="binding site" evidence="9">
    <location>
        <position position="686"/>
    </location>
    <ligand>
        <name>Zn(2+)</name>
        <dbReference type="ChEBI" id="CHEBI:29105"/>
        <label>2</label>
    </ligand>
</feature>
<accession>A0A6A6V0P0</accession>
<keyword evidence="6" id="KW-0156">Chromatin regulator</keyword>
<keyword evidence="7" id="KW-0539">Nucleus</keyword>
<dbReference type="Gene3D" id="3.30.40.10">
    <property type="entry name" value="Zinc/RING finger domain, C3HC4 (zinc finger)"/>
    <property type="match status" value="1"/>
</dbReference>
<dbReference type="InterPro" id="IPR028651">
    <property type="entry name" value="ING_fam"/>
</dbReference>
<feature type="compositionally biased region" description="Gly residues" evidence="10">
    <location>
        <begin position="695"/>
        <end position="704"/>
    </location>
</feature>
<comment type="subcellular location">
    <subcellularLocation>
        <location evidence="1">Nucleus</location>
    </subcellularLocation>
</comment>
<dbReference type="EMBL" id="MU006591">
    <property type="protein sequence ID" value="KAF2744098.1"/>
    <property type="molecule type" value="Genomic_DNA"/>
</dbReference>
<dbReference type="GO" id="GO:0006355">
    <property type="term" value="P:regulation of DNA-templated transcription"/>
    <property type="evidence" value="ECO:0007669"/>
    <property type="project" value="TreeGrafter"/>
</dbReference>
<feature type="site" description="Histone H3K4me3 binding" evidence="8">
    <location>
        <position position="654"/>
    </location>
</feature>
<dbReference type="GO" id="GO:0070210">
    <property type="term" value="C:Rpd3L-Expanded complex"/>
    <property type="evidence" value="ECO:0007669"/>
    <property type="project" value="TreeGrafter"/>
</dbReference>
<feature type="region of interest" description="Disordered" evidence="10">
    <location>
        <begin position="284"/>
        <end position="636"/>
    </location>
</feature>
<feature type="binding site" evidence="9">
    <location>
        <position position="667"/>
    </location>
    <ligand>
        <name>Zn(2+)</name>
        <dbReference type="ChEBI" id="CHEBI:29105"/>
        <label>1</label>
    </ligand>
</feature>
<feature type="binding site" evidence="9">
    <location>
        <position position="642"/>
    </location>
    <ligand>
        <name>Zn(2+)</name>
        <dbReference type="ChEBI" id="CHEBI:29105"/>
        <label>1</label>
    </ligand>
</feature>
<feature type="domain" description="Zinc finger PHD-type" evidence="11">
    <location>
        <begin position="639"/>
        <end position="687"/>
    </location>
</feature>
<feature type="compositionally biased region" description="Low complexity" evidence="10">
    <location>
        <begin position="253"/>
        <end position="262"/>
    </location>
</feature>
<evidence type="ECO:0000256" key="10">
    <source>
        <dbReference type="SAM" id="MobiDB-lite"/>
    </source>
</evidence>
<feature type="site" description="Histone H3K4me3 binding" evidence="8">
    <location>
        <position position="639"/>
    </location>
</feature>
<protein>
    <recommendedName>
        <fullName evidence="15">Chromatin modification-related protein</fullName>
    </recommendedName>
</protein>
<evidence type="ECO:0000256" key="8">
    <source>
        <dbReference type="PIRSR" id="PIRSR628651-50"/>
    </source>
</evidence>
<evidence type="ECO:0000256" key="5">
    <source>
        <dbReference type="ARBA" id="ARBA00022833"/>
    </source>
</evidence>
<keyword evidence="3 9" id="KW-0479">Metal-binding</keyword>
<dbReference type="SUPFAM" id="SSF57903">
    <property type="entry name" value="FYVE/PHD zinc finger"/>
    <property type="match status" value="1"/>
</dbReference>
<feature type="compositionally biased region" description="Low complexity" evidence="10">
    <location>
        <begin position="562"/>
        <end position="577"/>
    </location>
</feature>
<feature type="domain" description="Inhibitor of growth protein N-terminal histone-binding" evidence="12">
    <location>
        <begin position="62"/>
        <end position="215"/>
    </location>
</feature>
<feature type="region of interest" description="Disordered" evidence="10">
    <location>
        <begin position="236"/>
        <end position="270"/>
    </location>
</feature>
<gene>
    <name evidence="13" type="ORF">M011DRAFT_480174</name>
</gene>
<dbReference type="GO" id="GO:0006325">
    <property type="term" value="P:chromatin organization"/>
    <property type="evidence" value="ECO:0007669"/>
    <property type="project" value="UniProtKB-KW"/>
</dbReference>
<dbReference type="InterPro" id="IPR013083">
    <property type="entry name" value="Znf_RING/FYVE/PHD"/>
</dbReference>
<feature type="compositionally biased region" description="Polar residues" evidence="10">
    <location>
        <begin position="22"/>
        <end position="33"/>
    </location>
</feature>
<feature type="compositionally biased region" description="Low complexity" evidence="10">
    <location>
        <begin position="365"/>
        <end position="378"/>
    </location>
</feature>
<evidence type="ECO:0000256" key="6">
    <source>
        <dbReference type="ARBA" id="ARBA00022853"/>
    </source>
</evidence>
<dbReference type="CDD" id="cd15505">
    <property type="entry name" value="PHD_ING"/>
    <property type="match status" value="1"/>
</dbReference>
<proteinExistence type="inferred from homology"/>
<dbReference type="OrthoDB" id="5411773at2759"/>
<evidence type="ECO:0000256" key="3">
    <source>
        <dbReference type="ARBA" id="ARBA00022723"/>
    </source>
</evidence>
<dbReference type="InterPro" id="IPR024610">
    <property type="entry name" value="ING_N_histone-binding"/>
</dbReference>
<feature type="compositionally biased region" description="Low complexity" evidence="10">
    <location>
        <begin position="1"/>
        <end position="15"/>
    </location>
</feature>
<feature type="binding site" evidence="9">
    <location>
        <position position="640"/>
    </location>
    <ligand>
        <name>Zn(2+)</name>
        <dbReference type="ChEBI" id="CHEBI:29105"/>
        <label>1</label>
    </ligand>
</feature>
<feature type="binding site" evidence="9">
    <location>
        <position position="682"/>
    </location>
    <ligand>
        <name>Zn(2+)</name>
        <dbReference type="ChEBI" id="CHEBI:29105"/>
        <label>2</label>
    </ligand>
</feature>
<reference evidence="13" key="1">
    <citation type="journal article" date="2020" name="Stud. Mycol.">
        <title>101 Dothideomycetes genomes: a test case for predicting lifestyles and emergence of pathogens.</title>
        <authorList>
            <person name="Haridas S."/>
            <person name="Albert R."/>
            <person name="Binder M."/>
            <person name="Bloem J."/>
            <person name="Labutti K."/>
            <person name="Salamov A."/>
            <person name="Andreopoulos B."/>
            <person name="Baker S."/>
            <person name="Barry K."/>
            <person name="Bills G."/>
            <person name="Bluhm B."/>
            <person name="Cannon C."/>
            <person name="Castanera R."/>
            <person name="Culley D."/>
            <person name="Daum C."/>
            <person name="Ezra D."/>
            <person name="Gonzalez J."/>
            <person name="Henrissat B."/>
            <person name="Kuo A."/>
            <person name="Liang C."/>
            <person name="Lipzen A."/>
            <person name="Lutzoni F."/>
            <person name="Magnuson J."/>
            <person name="Mondo S."/>
            <person name="Nolan M."/>
            <person name="Ohm R."/>
            <person name="Pangilinan J."/>
            <person name="Park H.-J."/>
            <person name="Ramirez L."/>
            <person name="Alfaro M."/>
            <person name="Sun H."/>
            <person name="Tritt A."/>
            <person name="Yoshinaga Y."/>
            <person name="Zwiers L.-H."/>
            <person name="Turgeon B."/>
            <person name="Goodwin S."/>
            <person name="Spatafora J."/>
            <person name="Crous P."/>
            <person name="Grigoriev I."/>
        </authorList>
    </citation>
    <scope>NUCLEOTIDE SEQUENCE</scope>
    <source>
        <strain evidence="13">CBS 119925</strain>
    </source>
</reference>
<evidence type="ECO:0000256" key="1">
    <source>
        <dbReference type="ARBA" id="ARBA00004123"/>
    </source>
</evidence>
<dbReference type="InterPro" id="IPR011011">
    <property type="entry name" value="Znf_FYVE_PHD"/>
</dbReference>
<feature type="binding site" evidence="9">
    <location>
        <position position="653"/>
    </location>
    <ligand>
        <name>Zn(2+)</name>
        <dbReference type="ChEBI" id="CHEBI:29105"/>
        <label>2</label>
    </ligand>
</feature>
<dbReference type="PANTHER" id="PTHR10333:SF42">
    <property type="entry name" value="INHIBITOR OF GROWTH PROTEIN 5"/>
    <property type="match status" value="1"/>
</dbReference>
<evidence type="ECO:0000259" key="12">
    <source>
        <dbReference type="SMART" id="SM01408"/>
    </source>
</evidence>
<feature type="binding site" evidence="9">
    <location>
        <position position="664"/>
    </location>
    <ligand>
        <name>Zn(2+)</name>
        <dbReference type="ChEBI" id="CHEBI:29105"/>
        <label>1</label>
    </ligand>
</feature>
<feature type="compositionally biased region" description="Low complexity" evidence="10">
    <location>
        <begin position="317"/>
        <end position="331"/>
    </location>
</feature>
<evidence type="ECO:0008006" key="15">
    <source>
        <dbReference type="Google" id="ProtNLM"/>
    </source>
</evidence>
<keyword evidence="4" id="KW-0863">Zinc-finger</keyword>
<evidence type="ECO:0000259" key="11">
    <source>
        <dbReference type="SMART" id="SM00249"/>
    </source>
</evidence>